<keyword evidence="6" id="KW-0862">Zinc</keyword>
<feature type="domain" description="Toprim" evidence="14">
    <location>
        <begin position="1"/>
        <end position="133"/>
    </location>
</feature>
<dbReference type="InterPro" id="IPR013497">
    <property type="entry name" value="Topo_IA_cen"/>
</dbReference>
<dbReference type="Gene3D" id="2.70.20.10">
    <property type="entry name" value="Topoisomerase I, domain 3"/>
    <property type="match status" value="1"/>
</dbReference>
<dbReference type="SMART" id="SM00436">
    <property type="entry name" value="TOP1Bc"/>
    <property type="match status" value="1"/>
</dbReference>
<comment type="similarity">
    <text evidence="2">Belongs to the type IA topoisomerase family.</text>
</comment>
<dbReference type="RefSeq" id="WP_096992521.1">
    <property type="nucleotide sequence ID" value="NZ_JBHSII010000006.1"/>
</dbReference>
<gene>
    <name evidence="16" type="primary">topB_1</name>
    <name evidence="16" type="ORF">VTH8203_00830</name>
</gene>
<dbReference type="OrthoDB" id="9803554at2"/>
<dbReference type="Gene3D" id="1.10.460.10">
    <property type="entry name" value="Topoisomerase I, domain 2"/>
    <property type="match status" value="1"/>
</dbReference>
<evidence type="ECO:0000256" key="13">
    <source>
        <dbReference type="ARBA" id="ARBA00032877"/>
    </source>
</evidence>
<dbReference type="SMART" id="SM00437">
    <property type="entry name" value="TOP1Ac"/>
    <property type="match status" value="1"/>
</dbReference>
<dbReference type="GO" id="GO:0043597">
    <property type="term" value="C:cytoplasmic replication fork"/>
    <property type="evidence" value="ECO:0007669"/>
    <property type="project" value="TreeGrafter"/>
</dbReference>
<dbReference type="AlphaFoldDB" id="A0A240EGC3"/>
<dbReference type="InterPro" id="IPR006171">
    <property type="entry name" value="TOPRIM_dom"/>
</dbReference>
<dbReference type="InterPro" id="IPR003601">
    <property type="entry name" value="Topo_IA_2"/>
</dbReference>
<evidence type="ECO:0000256" key="4">
    <source>
        <dbReference type="ARBA" id="ARBA00022737"/>
    </source>
</evidence>
<dbReference type="InterPro" id="IPR013825">
    <property type="entry name" value="Topo_IA_cen_sub2"/>
</dbReference>
<dbReference type="InterPro" id="IPR013498">
    <property type="entry name" value="Topo_IA_Znf"/>
</dbReference>
<evidence type="ECO:0000256" key="9">
    <source>
        <dbReference type="ARBA" id="ARBA00023235"/>
    </source>
</evidence>
<evidence type="ECO:0000313" key="16">
    <source>
        <dbReference type="EMBL" id="SNX47229.1"/>
    </source>
</evidence>
<dbReference type="PROSITE" id="PS52039">
    <property type="entry name" value="TOPO_IA_2"/>
    <property type="match status" value="1"/>
</dbReference>
<dbReference type="GO" id="GO:0006310">
    <property type="term" value="P:DNA recombination"/>
    <property type="evidence" value="ECO:0007669"/>
    <property type="project" value="TreeGrafter"/>
</dbReference>
<keyword evidence="17" id="KW-1185">Reference proteome</keyword>
<keyword evidence="4" id="KW-0677">Repeat</keyword>
<dbReference type="GO" id="GO:0006265">
    <property type="term" value="P:DNA topological change"/>
    <property type="evidence" value="ECO:0007669"/>
    <property type="project" value="InterPro"/>
</dbReference>
<keyword evidence="5" id="KW-0863">Zinc-finger</keyword>
<comment type="catalytic activity">
    <reaction evidence="1">
        <text>ATP-independent breakage of single-stranded DNA, followed by passage and rejoining.</text>
        <dbReference type="EC" id="5.6.2.1"/>
    </reaction>
</comment>
<keyword evidence="8" id="KW-0238">DNA-binding</keyword>
<dbReference type="Pfam" id="PF01131">
    <property type="entry name" value="Topoisom_bac"/>
    <property type="match status" value="1"/>
</dbReference>
<dbReference type="InterPro" id="IPR003602">
    <property type="entry name" value="Topo_IA_DNA-bd_dom"/>
</dbReference>
<evidence type="ECO:0000256" key="7">
    <source>
        <dbReference type="ARBA" id="ARBA00023029"/>
    </source>
</evidence>
<dbReference type="InterPro" id="IPR034144">
    <property type="entry name" value="TOPRIM_TopoIII"/>
</dbReference>
<dbReference type="EC" id="5.6.2.1" evidence="3"/>
<dbReference type="GO" id="GO:0003917">
    <property type="term" value="F:DNA topoisomerase type I (single strand cut, ATP-independent) activity"/>
    <property type="evidence" value="ECO:0007669"/>
    <property type="project" value="UniProtKB-EC"/>
</dbReference>
<dbReference type="SMART" id="SM00493">
    <property type="entry name" value="TOPRIM"/>
    <property type="match status" value="1"/>
</dbReference>
<dbReference type="PANTHER" id="PTHR11390:SF21">
    <property type="entry name" value="DNA TOPOISOMERASE 3-ALPHA"/>
    <property type="match status" value="1"/>
</dbReference>
<evidence type="ECO:0000259" key="15">
    <source>
        <dbReference type="PROSITE" id="PS52039"/>
    </source>
</evidence>
<evidence type="ECO:0000256" key="10">
    <source>
        <dbReference type="ARBA" id="ARBA00030003"/>
    </source>
</evidence>
<dbReference type="PRINTS" id="PR00417">
    <property type="entry name" value="PRTPISMRASEI"/>
</dbReference>
<dbReference type="Gene3D" id="1.10.290.10">
    <property type="entry name" value="Topoisomerase I, domain 4"/>
    <property type="match status" value="1"/>
</dbReference>
<sequence length="721" mass="82077">MDTYLCEKPEVAKHLASVLNPNFVQRQGYIDCGNDIIVTWCVGHLLQLTDPEDHDDHYKQWSLSHLPIQWPVEYKPNPKTKKQLDVVVRKLKEADRIIISTDIDAAGQHIGDAILEYANLYDDSVERLLINDNHPIKIKQALQDIKKNTDFYGLHLKEKNRAIADMRVGYNLTRLLTKQSESQGYKRLFTVGRVQSAVLGLVVRRYRLRKSHVKQTYYLIKGAFSTPAGELEARYVLPESPMLELDDRGRISDSTQAQQLASSLSSGVATIQSVVTKRTHDSPPLPFDMISLQSEAVKSYGIPPEETLEITQKLRSSPYFAITYNRTDCRYLEDQYYTEAPAILERLRDLDLLKPLVNRADTSIRSRAFNSEKVTAHGAIIPNGTMAEWDTMPEKLKVIYLLIARNFIIQFLPKRERKVTDYVIGVKSASGVPHTFKGKVQSVQEPGWSIVFRNSEDEPEHVYDETINVDALVNGQQCAAINVNSHEQETQAPPEYTTESLLRDIKNTAKYISDDTLRQWMLDKDADSQDLGGIGTPATRDSILKSLFDRNFLERKGSMATAKITPTEEGEILFDMLPVNLTMPNTTAIWAHHFSQIERGEIPEQQFLSMVNEFIESEVARVKLNGLNLPTTSNSKQNQNGGSLLTERCPKCNKTAKRIETKTSVFWKCDSCTSMFSDLMQKPFYKRCPDCRSDMRIIKPKGKRRFVGCNNYPNCKRTEPL</sequence>
<dbReference type="SUPFAM" id="SSF56712">
    <property type="entry name" value="Prokaryotic type I DNA topoisomerase"/>
    <property type="match status" value="1"/>
</dbReference>
<dbReference type="InterPro" id="IPR000380">
    <property type="entry name" value="Topo_IA"/>
</dbReference>
<dbReference type="Gene3D" id="3.40.50.140">
    <property type="match status" value="1"/>
</dbReference>
<feature type="domain" description="Topo IA-type catalytic" evidence="15">
    <location>
        <begin position="151"/>
        <end position="620"/>
    </location>
</feature>
<dbReference type="Proteomes" id="UP000219336">
    <property type="component" value="Unassembled WGS sequence"/>
</dbReference>
<keyword evidence="9 16" id="KW-0413">Isomerase</keyword>
<dbReference type="InterPro" id="IPR023405">
    <property type="entry name" value="Topo_IA_core_domain"/>
</dbReference>
<evidence type="ECO:0000256" key="3">
    <source>
        <dbReference type="ARBA" id="ARBA00012891"/>
    </source>
</evidence>
<dbReference type="EMBL" id="OANU01000006">
    <property type="protein sequence ID" value="SNX47229.1"/>
    <property type="molecule type" value="Genomic_DNA"/>
</dbReference>
<evidence type="ECO:0000313" key="17">
    <source>
        <dbReference type="Proteomes" id="UP000219336"/>
    </source>
</evidence>
<evidence type="ECO:0000256" key="5">
    <source>
        <dbReference type="ARBA" id="ARBA00022771"/>
    </source>
</evidence>
<dbReference type="Pfam" id="PF01396">
    <property type="entry name" value="Zn_ribbon_Top1"/>
    <property type="match status" value="1"/>
</dbReference>
<organism evidence="16 17">
    <name type="scientific">Vibrio thalassae</name>
    <dbReference type="NCBI Taxonomy" id="1243014"/>
    <lineage>
        <taxon>Bacteria</taxon>
        <taxon>Pseudomonadati</taxon>
        <taxon>Pseudomonadota</taxon>
        <taxon>Gammaproteobacteria</taxon>
        <taxon>Vibrionales</taxon>
        <taxon>Vibrionaceae</taxon>
        <taxon>Vibrio</taxon>
    </lineage>
</organism>
<evidence type="ECO:0000256" key="1">
    <source>
        <dbReference type="ARBA" id="ARBA00000213"/>
    </source>
</evidence>
<evidence type="ECO:0000256" key="11">
    <source>
        <dbReference type="ARBA" id="ARBA00031985"/>
    </source>
</evidence>
<dbReference type="InterPro" id="IPR013824">
    <property type="entry name" value="Topo_IA_cen_sub1"/>
</dbReference>
<dbReference type="Gene3D" id="3.30.65.10">
    <property type="entry name" value="Bacterial Topoisomerase I, domain 1"/>
    <property type="match status" value="1"/>
</dbReference>
<keyword evidence="5" id="KW-0479">Metal-binding</keyword>
<evidence type="ECO:0000259" key="14">
    <source>
        <dbReference type="PROSITE" id="PS50880"/>
    </source>
</evidence>
<dbReference type="PROSITE" id="PS50880">
    <property type="entry name" value="TOPRIM"/>
    <property type="match status" value="1"/>
</dbReference>
<evidence type="ECO:0000256" key="6">
    <source>
        <dbReference type="ARBA" id="ARBA00022833"/>
    </source>
</evidence>
<evidence type="ECO:0000256" key="12">
    <source>
        <dbReference type="ARBA" id="ARBA00032235"/>
    </source>
</evidence>
<keyword evidence="7" id="KW-0799">Topoisomerase</keyword>
<protein>
    <recommendedName>
        <fullName evidence="3">DNA topoisomerase</fullName>
        <ecNumber evidence="3">5.6.2.1</ecNumber>
    </recommendedName>
    <alternativeName>
        <fullName evidence="13">Omega-protein</fullName>
    </alternativeName>
    <alternativeName>
        <fullName evidence="12">Relaxing enzyme</fullName>
    </alternativeName>
    <alternativeName>
        <fullName evidence="10">Swivelase</fullName>
    </alternativeName>
    <alternativeName>
        <fullName evidence="11">Untwisting enzyme</fullName>
    </alternativeName>
</protein>
<dbReference type="GO" id="GO:0008270">
    <property type="term" value="F:zinc ion binding"/>
    <property type="evidence" value="ECO:0007669"/>
    <property type="project" value="UniProtKB-KW"/>
</dbReference>
<proteinExistence type="inferred from homology"/>
<evidence type="ECO:0000256" key="8">
    <source>
        <dbReference type="ARBA" id="ARBA00023125"/>
    </source>
</evidence>
<name>A0A240EGC3_9VIBR</name>
<dbReference type="CDD" id="cd03362">
    <property type="entry name" value="TOPRIM_TopoIA_TopoIII"/>
    <property type="match status" value="1"/>
</dbReference>
<dbReference type="PANTHER" id="PTHR11390">
    <property type="entry name" value="PROKARYOTIC DNA TOPOISOMERASE"/>
    <property type="match status" value="1"/>
</dbReference>
<reference evidence="17" key="1">
    <citation type="submission" date="2016-06" db="EMBL/GenBank/DDBJ databases">
        <authorList>
            <person name="Rodrigo-Torres L."/>
            <person name="Arahal R.D."/>
            <person name="Lucena T."/>
        </authorList>
    </citation>
    <scope>NUCLEOTIDE SEQUENCE [LARGE SCALE GENOMIC DNA]</scope>
    <source>
        <strain evidence="17">CECT8203</strain>
    </source>
</reference>
<evidence type="ECO:0000256" key="2">
    <source>
        <dbReference type="ARBA" id="ARBA00009446"/>
    </source>
</evidence>
<accession>A0A240EGC3</accession>
<dbReference type="InterPro" id="IPR013826">
    <property type="entry name" value="Topo_IA_cen_sub3"/>
</dbReference>
<dbReference type="GO" id="GO:0003677">
    <property type="term" value="F:DNA binding"/>
    <property type="evidence" value="ECO:0007669"/>
    <property type="project" value="UniProtKB-KW"/>
</dbReference>
<dbReference type="GO" id="GO:0006281">
    <property type="term" value="P:DNA repair"/>
    <property type="evidence" value="ECO:0007669"/>
    <property type="project" value="TreeGrafter"/>
</dbReference>
<dbReference type="Pfam" id="PF01751">
    <property type="entry name" value="Toprim"/>
    <property type="match status" value="1"/>
</dbReference>